<proteinExistence type="predicted"/>
<organism evidence="3 4">
    <name type="scientific">Amborella trichopoda</name>
    <dbReference type="NCBI Taxonomy" id="13333"/>
    <lineage>
        <taxon>Eukaryota</taxon>
        <taxon>Viridiplantae</taxon>
        <taxon>Streptophyta</taxon>
        <taxon>Embryophyta</taxon>
        <taxon>Tracheophyta</taxon>
        <taxon>Spermatophyta</taxon>
        <taxon>Magnoliopsida</taxon>
        <taxon>Amborellales</taxon>
        <taxon>Amborellaceae</taxon>
        <taxon>Amborella</taxon>
    </lineage>
</organism>
<evidence type="ECO:0000256" key="1">
    <source>
        <dbReference type="SAM" id="MobiDB-lite"/>
    </source>
</evidence>
<dbReference type="EMBL" id="KI397513">
    <property type="protein sequence ID" value="ERM94536.1"/>
    <property type="molecule type" value="Genomic_DNA"/>
</dbReference>
<reference evidence="4" key="1">
    <citation type="journal article" date="2013" name="Science">
        <title>The Amborella genome and the evolution of flowering plants.</title>
        <authorList>
            <consortium name="Amborella Genome Project"/>
        </authorList>
    </citation>
    <scope>NUCLEOTIDE SEQUENCE [LARGE SCALE GENOMIC DNA]</scope>
</reference>
<dbReference type="InterPro" id="IPR009057">
    <property type="entry name" value="Homeodomain-like_sf"/>
</dbReference>
<dbReference type="HOGENOM" id="CLU_802527_0_0_1"/>
<name>W1NGC1_AMBTC</name>
<dbReference type="SUPFAM" id="SSF46689">
    <property type="entry name" value="Homeodomain-like"/>
    <property type="match status" value="1"/>
</dbReference>
<dbReference type="PANTHER" id="PTHR47863">
    <property type="entry name" value="RING/FYVE/PHD ZINC FINGER SUPERFAMILY PROTEIN"/>
    <property type="match status" value="1"/>
</dbReference>
<feature type="region of interest" description="Disordered" evidence="1">
    <location>
        <begin position="152"/>
        <end position="186"/>
    </location>
</feature>
<feature type="compositionally biased region" description="Basic and acidic residues" evidence="1">
    <location>
        <begin position="21"/>
        <end position="33"/>
    </location>
</feature>
<dbReference type="Gene3D" id="1.10.10.60">
    <property type="entry name" value="Homeodomain-like"/>
    <property type="match status" value="1"/>
</dbReference>
<feature type="region of interest" description="Disordered" evidence="1">
    <location>
        <begin position="1"/>
        <end position="50"/>
    </location>
</feature>
<gene>
    <name evidence="3" type="ORF">AMTR_s00010p00265560</name>
</gene>
<dbReference type="PROSITE" id="PS50090">
    <property type="entry name" value="MYB_LIKE"/>
    <property type="match status" value="1"/>
</dbReference>
<accession>W1NGC1</accession>
<feature type="domain" description="Myb-like" evidence="2">
    <location>
        <begin position="255"/>
        <end position="315"/>
    </location>
</feature>
<dbReference type="InterPro" id="IPR001005">
    <property type="entry name" value="SANT/Myb"/>
</dbReference>
<feature type="compositionally biased region" description="Polar residues" evidence="1">
    <location>
        <begin position="168"/>
        <end position="181"/>
    </location>
</feature>
<evidence type="ECO:0000313" key="4">
    <source>
        <dbReference type="Proteomes" id="UP000017836"/>
    </source>
</evidence>
<feature type="region of interest" description="Disordered" evidence="1">
    <location>
        <begin position="215"/>
        <end position="239"/>
    </location>
</feature>
<dbReference type="PANTHER" id="PTHR47863:SF4">
    <property type="entry name" value="RING_FYVE_PHD ZINC FINGER SUPERFAMILY PROTEIN"/>
    <property type="match status" value="1"/>
</dbReference>
<evidence type="ECO:0000313" key="3">
    <source>
        <dbReference type="EMBL" id="ERM94536.1"/>
    </source>
</evidence>
<protein>
    <recommendedName>
        <fullName evidence="2">Myb-like domain-containing protein</fullName>
    </recommendedName>
</protein>
<dbReference type="AlphaFoldDB" id="W1NGC1"/>
<keyword evidence="4" id="KW-1185">Reference proteome</keyword>
<sequence length="346" mass="38930">MLHYVPYSRFGRSDLPTPAESRPKSGLEQKDPVLQDPCPSSSSPWKRTGLVDESHLQEACEGLDEMPQVDPEDVEALKHVLVASACEGLDEMPQVDHQDDPINLRQQVSGLCLMEGIRDTCIVMSSSSDDNSEPEILKPNEHMEPAIVNGGFESATLKPNDQLEPSYYDNSTEHNGSNSEPKTPKSDEHIEFEHIESNHVDTDSVVPVPFKTRKCDKLPKNDLESQDQGQQSAGSRKYALRHRPFEHCTESAEPSKRRKIGPWTAKEEEVLKEGVKLMSEDNKCIPWKRILAFGRDAFNAARTTIDLKDKWGAAFLLTPLLHDFVAWHFLFPQMHTAHCVHGALFL</sequence>
<dbReference type="Proteomes" id="UP000017836">
    <property type="component" value="Unassembled WGS sequence"/>
</dbReference>
<evidence type="ECO:0000259" key="2">
    <source>
        <dbReference type="PROSITE" id="PS50090"/>
    </source>
</evidence>
<dbReference type="CDD" id="cd11660">
    <property type="entry name" value="SANT_TRF"/>
    <property type="match status" value="1"/>
</dbReference>
<dbReference type="Gramene" id="ERM94536">
    <property type="protein sequence ID" value="ERM94536"/>
    <property type="gene ID" value="AMTR_s00010p00265560"/>
</dbReference>